<sequence length="383" mass="41289">MELSERIARRLETTTSGGLVVDESALNPAVHLPEPVGRGSVMEQILDALDPVFDGECPDDLAVCGPRGSGKSAILTALFAQLNESLGRSDNSIWTSTRGSGDATAQFAYVDARRADSEFQYYHAILDTVSHNPVPRRGVGTDELRERLADVVAEHSSAIVVAVDHLSETDDGVADVRSLLEPVAAGTALVIVGEEPRDDWDGRTVEVPAYRSHALVDLLTERGSYGLTNGALAHDDARRIADWADGDAHDALAALFGAAISADRDGADRIRERDVDVGIDAVPDNCAQIGQVLALPENRRTVLSELLRVDGHERPISDAAEAVGERTDLSPSTVQRYLYELAEVGLLSRKAIEGDCGNGRTPTRVVPQFPTLVFERLEQRSRL</sequence>
<dbReference type="OrthoDB" id="213998at2157"/>
<gene>
    <name evidence="2" type="ORF">SAMN06269185_0248</name>
</gene>
<dbReference type="InterPro" id="IPR036390">
    <property type="entry name" value="WH_DNA-bd_sf"/>
</dbReference>
<accession>A0A285N5P9</accession>
<dbReference type="RefSeq" id="WP_097007304.1">
    <property type="nucleotide sequence ID" value="NZ_OBEJ01000001.1"/>
</dbReference>
<name>A0A285N5P9_NATPI</name>
<reference evidence="2 3" key="1">
    <citation type="submission" date="2017-09" db="EMBL/GenBank/DDBJ databases">
        <authorList>
            <person name="Ehlers B."/>
            <person name="Leendertz F.H."/>
        </authorList>
    </citation>
    <scope>NUCLEOTIDE SEQUENCE [LARGE SCALE GENOMIC DNA]</scope>
    <source>
        <strain evidence="2 3">DSM 27208</strain>
    </source>
</reference>
<dbReference type="InterPro" id="IPR041664">
    <property type="entry name" value="AAA_16"/>
</dbReference>
<feature type="domain" description="Orc1-like AAA ATPase" evidence="1">
    <location>
        <begin position="35"/>
        <end position="181"/>
    </location>
</feature>
<protein>
    <submittedName>
        <fullName evidence="2">Cdc6-related protein, AAA superfamily ATPase</fullName>
    </submittedName>
</protein>
<organism evidence="2 3">
    <name type="scientific">Natronoarchaeum philippinense</name>
    <dbReference type="NCBI Taxonomy" id="558529"/>
    <lineage>
        <taxon>Archaea</taxon>
        <taxon>Methanobacteriati</taxon>
        <taxon>Methanobacteriota</taxon>
        <taxon>Stenosarchaea group</taxon>
        <taxon>Halobacteria</taxon>
        <taxon>Halobacteriales</taxon>
        <taxon>Natronoarchaeaceae</taxon>
    </lineage>
</organism>
<dbReference type="EMBL" id="OBEJ01000001">
    <property type="protein sequence ID" value="SNZ03326.1"/>
    <property type="molecule type" value="Genomic_DNA"/>
</dbReference>
<dbReference type="Pfam" id="PF13191">
    <property type="entry name" value="AAA_16"/>
    <property type="match status" value="1"/>
</dbReference>
<dbReference type="SUPFAM" id="SSF46785">
    <property type="entry name" value="Winged helix' DNA-binding domain"/>
    <property type="match status" value="1"/>
</dbReference>
<dbReference type="AlphaFoldDB" id="A0A285N5P9"/>
<proteinExistence type="predicted"/>
<evidence type="ECO:0000313" key="2">
    <source>
        <dbReference type="EMBL" id="SNZ03326.1"/>
    </source>
</evidence>
<dbReference type="Gene3D" id="1.10.8.60">
    <property type="match status" value="1"/>
</dbReference>
<evidence type="ECO:0000313" key="3">
    <source>
        <dbReference type="Proteomes" id="UP000219453"/>
    </source>
</evidence>
<dbReference type="Gene3D" id="3.40.50.300">
    <property type="entry name" value="P-loop containing nucleotide triphosphate hydrolases"/>
    <property type="match status" value="1"/>
</dbReference>
<dbReference type="Proteomes" id="UP000219453">
    <property type="component" value="Unassembled WGS sequence"/>
</dbReference>
<keyword evidence="3" id="KW-1185">Reference proteome</keyword>
<dbReference type="InterPro" id="IPR027417">
    <property type="entry name" value="P-loop_NTPase"/>
</dbReference>
<evidence type="ECO:0000259" key="1">
    <source>
        <dbReference type="Pfam" id="PF13191"/>
    </source>
</evidence>
<dbReference type="SUPFAM" id="SSF52540">
    <property type="entry name" value="P-loop containing nucleoside triphosphate hydrolases"/>
    <property type="match status" value="1"/>
</dbReference>